<keyword evidence="2" id="KW-0732">Signal</keyword>
<dbReference type="Pfam" id="PF13629">
    <property type="entry name" value="T2SS-T3SS_pil_N"/>
    <property type="match status" value="1"/>
</dbReference>
<dbReference type="InterPro" id="IPR001775">
    <property type="entry name" value="GspD/PilQ"/>
</dbReference>
<proteinExistence type="inferred from homology"/>
<dbReference type="Pfam" id="PF00263">
    <property type="entry name" value="Secretin"/>
    <property type="match status" value="1"/>
</dbReference>
<dbReference type="STRING" id="336566.ABB30_11585"/>
<keyword evidence="6" id="KW-1185">Reference proteome</keyword>
<feature type="domain" description="Type II/III secretion system secretin-like" evidence="3">
    <location>
        <begin position="309"/>
        <end position="463"/>
    </location>
</feature>
<name>A0A0R0D0H6_9GAMM</name>
<comment type="caution">
    <text evidence="5">The sequence shown here is derived from an EMBL/GenBank/DDBJ whole genome shotgun (WGS) entry which is preliminary data.</text>
</comment>
<dbReference type="InterPro" id="IPR032789">
    <property type="entry name" value="T2SS-T3SS_pil_N"/>
</dbReference>
<dbReference type="GO" id="GO:0015627">
    <property type="term" value="C:type II protein secretion system complex"/>
    <property type="evidence" value="ECO:0007669"/>
    <property type="project" value="TreeGrafter"/>
</dbReference>
<dbReference type="Proteomes" id="UP000050956">
    <property type="component" value="Unassembled WGS sequence"/>
</dbReference>
<dbReference type="OrthoDB" id="9775455at2"/>
<evidence type="ECO:0000256" key="2">
    <source>
        <dbReference type="SAM" id="SignalP"/>
    </source>
</evidence>
<protein>
    <submittedName>
        <fullName evidence="5">Type II and III secretion system protein</fullName>
    </submittedName>
</protein>
<dbReference type="InterPro" id="IPR050810">
    <property type="entry name" value="Bact_Secretion_Sys_Channel"/>
</dbReference>
<dbReference type="RefSeq" id="WP_057638465.1">
    <property type="nucleotide sequence ID" value="NZ_LDJM01000029.1"/>
</dbReference>
<sequence>MSNRNAKRLRSVACLLACVASAAHAQQLPAPATAPSAVQPMAVFALPAAPAASAPAANNALVPARSFPAPASAAQSRQAHASSVQPLPARLNLFPGQTAVHSIGGSLKRVAVGNGEIVDVTNIGRNEVVVIAKKEGNSTLHLWMEDGRQYSVPIVVGTANAHAVADTVRMLLADMDNIEVHVIADRVVVTGKDVHPALSTRLKDLKDIYPQLLDFTSADPVGMRPMVMMDVQIMEFNTTALEELGIKWDNVINGPGGAWLKDMQRNDYFRLLPGAAPFDNLQDLPSRLPGTLGYFGIATSITSQINLMMNQGKAVLLASPKLSARSGGSAKFLVGGEVPIPIPQGFGQYAIEFKEYGIKLDIAPVVNGSEEISTTLLAEVSRVDPSVSAMGVPGFLTRRSESELNVRAGDTIVISGLVDSQAAQSVDKLPLLGDIPVLGKLFRSDAFRGNKTELVMFVTPRIITPGSELNQQMIEQGESYRQQGLQQLPPRQQQFVP</sequence>
<dbReference type="EMBL" id="LDJM01000029">
    <property type="protein sequence ID" value="KRG75612.1"/>
    <property type="molecule type" value="Genomic_DNA"/>
</dbReference>
<feature type="signal peptide" evidence="2">
    <location>
        <begin position="1"/>
        <end position="25"/>
    </location>
</feature>
<dbReference type="PRINTS" id="PR00811">
    <property type="entry name" value="BCTERIALGSPD"/>
</dbReference>
<dbReference type="PANTHER" id="PTHR30332:SF17">
    <property type="entry name" value="TYPE IV PILIATION SYSTEM PROTEIN DR_0774-RELATED"/>
    <property type="match status" value="1"/>
</dbReference>
<evidence type="ECO:0000313" key="5">
    <source>
        <dbReference type="EMBL" id="KRG75612.1"/>
    </source>
</evidence>
<reference evidence="5 6" key="1">
    <citation type="submission" date="2015-05" db="EMBL/GenBank/DDBJ databases">
        <title>Genome sequencing and analysis of members of genus Stenotrophomonas.</title>
        <authorList>
            <person name="Patil P.P."/>
            <person name="Midha S."/>
            <person name="Patil P.B."/>
        </authorList>
    </citation>
    <scope>NUCLEOTIDE SEQUENCE [LARGE SCALE GENOMIC DNA]</scope>
    <source>
        <strain evidence="5 6">DSM 24757</strain>
    </source>
</reference>
<feature type="chain" id="PRO_5006394873" evidence="2">
    <location>
        <begin position="26"/>
        <end position="497"/>
    </location>
</feature>
<evidence type="ECO:0000259" key="4">
    <source>
        <dbReference type="Pfam" id="PF13629"/>
    </source>
</evidence>
<feature type="domain" description="Pilus formation protein N-terminal" evidence="4">
    <location>
        <begin position="89"/>
        <end position="151"/>
    </location>
</feature>
<evidence type="ECO:0000313" key="6">
    <source>
        <dbReference type="Proteomes" id="UP000050956"/>
    </source>
</evidence>
<dbReference type="PANTHER" id="PTHR30332">
    <property type="entry name" value="PROBABLE GENERAL SECRETION PATHWAY PROTEIN D"/>
    <property type="match status" value="1"/>
</dbReference>
<gene>
    <name evidence="5" type="ORF">ABB30_11585</name>
</gene>
<organism evidence="5 6">
    <name type="scientific">Stenotrophomonas ginsengisoli</name>
    <dbReference type="NCBI Taxonomy" id="336566"/>
    <lineage>
        <taxon>Bacteria</taxon>
        <taxon>Pseudomonadati</taxon>
        <taxon>Pseudomonadota</taxon>
        <taxon>Gammaproteobacteria</taxon>
        <taxon>Lysobacterales</taxon>
        <taxon>Lysobacteraceae</taxon>
        <taxon>Stenotrophomonas</taxon>
    </lineage>
</organism>
<dbReference type="InterPro" id="IPR004846">
    <property type="entry name" value="T2SS/T3SS_dom"/>
</dbReference>
<dbReference type="PATRIC" id="fig|336566.3.peg.1741"/>
<dbReference type="GO" id="GO:0009306">
    <property type="term" value="P:protein secretion"/>
    <property type="evidence" value="ECO:0007669"/>
    <property type="project" value="InterPro"/>
</dbReference>
<accession>A0A0R0D0H6</accession>
<dbReference type="AlphaFoldDB" id="A0A0R0D0H6"/>
<comment type="similarity">
    <text evidence="1">Belongs to the bacterial secretin family.</text>
</comment>
<evidence type="ECO:0000256" key="1">
    <source>
        <dbReference type="RuleBase" id="RU004003"/>
    </source>
</evidence>
<evidence type="ECO:0000259" key="3">
    <source>
        <dbReference type="Pfam" id="PF00263"/>
    </source>
</evidence>